<accession>A0A7D5L002</accession>
<keyword evidence="1" id="KW-0812">Transmembrane</keyword>
<protein>
    <submittedName>
        <fullName evidence="2">Uncharacterized protein</fullName>
    </submittedName>
</protein>
<organism evidence="2 3">
    <name type="scientific">Natrinema halophilum</name>
    <dbReference type="NCBI Taxonomy" id="1699371"/>
    <lineage>
        <taxon>Archaea</taxon>
        <taxon>Methanobacteriati</taxon>
        <taxon>Methanobacteriota</taxon>
        <taxon>Stenosarchaea group</taxon>
        <taxon>Halobacteria</taxon>
        <taxon>Halobacteriales</taxon>
        <taxon>Natrialbaceae</taxon>
        <taxon>Natrinema</taxon>
    </lineage>
</organism>
<evidence type="ECO:0000313" key="2">
    <source>
        <dbReference type="EMBL" id="QLG50540.1"/>
    </source>
</evidence>
<dbReference type="KEGG" id="haly:HYG82_17660"/>
<dbReference type="GeneID" id="56035157"/>
<keyword evidence="1" id="KW-1133">Transmembrane helix</keyword>
<reference evidence="2 3" key="1">
    <citation type="submission" date="2020-07" db="EMBL/GenBank/DDBJ databases">
        <authorList>
            <person name="Cui H."/>
        </authorList>
    </citation>
    <scope>NUCLEOTIDE SEQUENCE [LARGE SCALE GENOMIC DNA]</scope>
    <source>
        <strain evidence="2 3">YPL8</strain>
    </source>
</reference>
<proteinExistence type="predicted"/>
<name>A0A7D5L002_9EURY</name>
<keyword evidence="3" id="KW-1185">Reference proteome</keyword>
<evidence type="ECO:0000313" key="3">
    <source>
        <dbReference type="Proteomes" id="UP000509241"/>
    </source>
</evidence>
<dbReference type="AlphaFoldDB" id="A0A7D5L002"/>
<dbReference type="EMBL" id="CP058601">
    <property type="protein sequence ID" value="QLG50540.1"/>
    <property type="molecule type" value="Genomic_DNA"/>
</dbReference>
<dbReference type="OrthoDB" id="177605at2157"/>
<dbReference type="RefSeq" id="WP_179263141.1">
    <property type="nucleotide sequence ID" value="NZ_CP058601.1"/>
</dbReference>
<evidence type="ECO:0000256" key="1">
    <source>
        <dbReference type="SAM" id="Phobius"/>
    </source>
</evidence>
<sequence>MVSERRERAQVILIGAIALAFIILGIVVVFNGVLYTETLSSGSASQSASNADVVEHEVEQSIGCLLTKVDESGGLVDNAEDNITVFRDAYRNSKLESTTAAVNITSINVTVGGGTTQATVTITYDSAELSYERNQTIEAGCP</sequence>
<keyword evidence="1" id="KW-0472">Membrane</keyword>
<gene>
    <name evidence="2" type="ORF">HYG82_17660</name>
</gene>
<dbReference type="Proteomes" id="UP000509241">
    <property type="component" value="Chromosome"/>
</dbReference>
<feature type="transmembrane region" description="Helical" evidence="1">
    <location>
        <begin position="12"/>
        <end position="35"/>
    </location>
</feature>